<sequence>MSDSTTGISINLAATAHLQALIALEAQCFATDRLSKRSFRYWLTHEDAIFLVANEDGRLLGYGLVLCNRGTRLARLYSIAVSPEAQGRGIAAKLMAALEQAAQARGRLFMRLEVAESNIGAQRLYEKLGYRVFGEYVDYYENHDRAIRMQKTIWQGPTLKPSRALSWYPQSTEFTCGPAALLTAMTHDAPMMKPNQEAELDIWRTATTIFMTSGHGGTHPFGLALAASRLGYEAAVRVSQTQPLFLEGVRSAHKKDIMALVHNQLRDQAETEGVQLAYEAPDLSWLEAQMAEGWTVLILISTYQLDRRKVPHWVAITHMDDRCIYVHDPDVGADQQPVDCQHVPIAREDFDRMASFGKEKLRTAVAIRRQHTTTN</sequence>
<dbReference type="Gene3D" id="3.40.630.30">
    <property type="match status" value="1"/>
</dbReference>
<dbReference type="Proteomes" id="UP000005953">
    <property type="component" value="Unassembled WGS sequence"/>
</dbReference>
<dbReference type="PANTHER" id="PTHR43420">
    <property type="entry name" value="ACETYLTRANSFERASE"/>
    <property type="match status" value="1"/>
</dbReference>
<accession>A4B9R5</accession>
<evidence type="ECO:0000313" key="4">
    <source>
        <dbReference type="EMBL" id="EAR11366.1"/>
    </source>
</evidence>
<keyword evidence="5" id="KW-1185">Reference proteome</keyword>
<evidence type="ECO:0000256" key="2">
    <source>
        <dbReference type="ARBA" id="ARBA00023315"/>
    </source>
</evidence>
<dbReference type="Pfam" id="PF00583">
    <property type="entry name" value="Acetyltransf_1"/>
    <property type="match status" value="1"/>
</dbReference>
<organism evidence="4 5">
    <name type="scientific">Reinekea blandensis MED297</name>
    <dbReference type="NCBI Taxonomy" id="314283"/>
    <lineage>
        <taxon>Bacteria</taxon>
        <taxon>Pseudomonadati</taxon>
        <taxon>Pseudomonadota</taxon>
        <taxon>Gammaproteobacteria</taxon>
        <taxon>Oceanospirillales</taxon>
        <taxon>Saccharospirillaceae</taxon>
        <taxon>Reinekea</taxon>
    </lineage>
</organism>
<dbReference type="InterPro" id="IPR050680">
    <property type="entry name" value="YpeA/RimI_acetyltransf"/>
</dbReference>
<dbReference type="CDD" id="cd04301">
    <property type="entry name" value="NAT_SF"/>
    <property type="match status" value="1"/>
</dbReference>
<proteinExistence type="predicted"/>
<dbReference type="GO" id="GO:0016747">
    <property type="term" value="F:acyltransferase activity, transferring groups other than amino-acyl groups"/>
    <property type="evidence" value="ECO:0007669"/>
    <property type="project" value="InterPro"/>
</dbReference>
<dbReference type="InterPro" id="IPR021770">
    <property type="entry name" value="DUF3335"/>
</dbReference>
<dbReference type="Gene3D" id="3.90.70.10">
    <property type="entry name" value="Cysteine proteinases"/>
    <property type="match status" value="1"/>
</dbReference>
<dbReference type="EMBL" id="AAOE01000001">
    <property type="protein sequence ID" value="EAR11366.1"/>
    <property type="molecule type" value="Genomic_DNA"/>
</dbReference>
<dbReference type="AlphaFoldDB" id="A4B9R5"/>
<name>A4B9R5_9GAMM</name>
<dbReference type="STRING" id="314283.MED297_20802"/>
<evidence type="ECO:0000313" key="5">
    <source>
        <dbReference type="Proteomes" id="UP000005953"/>
    </source>
</evidence>
<dbReference type="PANTHER" id="PTHR43420:SF44">
    <property type="entry name" value="ACETYLTRANSFERASE YPEA"/>
    <property type="match status" value="1"/>
</dbReference>
<dbReference type="HOGENOM" id="CLU_064070_0_0_6"/>
<keyword evidence="2" id="KW-0012">Acyltransferase</keyword>
<evidence type="ECO:0000259" key="3">
    <source>
        <dbReference type="PROSITE" id="PS51186"/>
    </source>
</evidence>
<gene>
    <name evidence="4" type="ORF">MED297_20802</name>
</gene>
<dbReference type="InterPro" id="IPR016181">
    <property type="entry name" value="Acyl_CoA_acyltransferase"/>
</dbReference>
<dbReference type="OrthoDB" id="27442at2"/>
<reference evidence="4 5" key="1">
    <citation type="submission" date="2006-02" db="EMBL/GenBank/DDBJ databases">
        <authorList>
            <person name="Pinhassi J."/>
            <person name="Pedros-Alio C."/>
            <person name="Ferriera S."/>
            <person name="Johnson J."/>
            <person name="Kravitz S."/>
            <person name="Halpern A."/>
            <person name="Remington K."/>
            <person name="Beeson K."/>
            <person name="Tran B."/>
            <person name="Rogers Y.-H."/>
            <person name="Friedman R."/>
            <person name="Venter J.C."/>
        </authorList>
    </citation>
    <scope>NUCLEOTIDE SEQUENCE [LARGE SCALE GENOMIC DNA]</scope>
    <source>
        <strain evidence="4 5">MED297</strain>
    </source>
</reference>
<protein>
    <recommendedName>
        <fullName evidence="3">N-acetyltransferase domain-containing protein</fullName>
    </recommendedName>
</protein>
<dbReference type="PROSITE" id="PS51186">
    <property type="entry name" value="GNAT"/>
    <property type="match status" value="1"/>
</dbReference>
<feature type="domain" description="N-acetyltransferase" evidence="3">
    <location>
        <begin position="8"/>
        <end position="154"/>
    </location>
</feature>
<dbReference type="RefSeq" id="WP_008044975.1">
    <property type="nucleotide sequence ID" value="NZ_CH724151.1"/>
</dbReference>
<comment type="caution">
    <text evidence="4">The sequence shown here is derived from an EMBL/GenBank/DDBJ whole genome shotgun (WGS) entry which is preliminary data.</text>
</comment>
<dbReference type="SUPFAM" id="SSF55729">
    <property type="entry name" value="Acyl-CoA N-acyltransferases (Nat)"/>
    <property type="match status" value="1"/>
</dbReference>
<keyword evidence="1" id="KW-0808">Transferase</keyword>
<dbReference type="Pfam" id="PF11814">
    <property type="entry name" value="DUF3335"/>
    <property type="match status" value="1"/>
</dbReference>
<evidence type="ECO:0000256" key="1">
    <source>
        <dbReference type="ARBA" id="ARBA00022679"/>
    </source>
</evidence>
<dbReference type="InterPro" id="IPR000182">
    <property type="entry name" value="GNAT_dom"/>
</dbReference>